<dbReference type="InterPro" id="IPR013154">
    <property type="entry name" value="ADH-like_N"/>
</dbReference>
<dbReference type="SUPFAM" id="SSF51735">
    <property type="entry name" value="NAD(P)-binding Rossmann-fold domains"/>
    <property type="match status" value="2"/>
</dbReference>
<dbReference type="SMART" id="SM00826">
    <property type="entry name" value="PKS_DH"/>
    <property type="match status" value="1"/>
</dbReference>
<dbReference type="InterPro" id="IPR049551">
    <property type="entry name" value="PKS_DH_C"/>
</dbReference>
<evidence type="ECO:0000256" key="4">
    <source>
        <dbReference type="ARBA" id="ARBA00022679"/>
    </source>
</evidence>
<evidence type="ECO:0000259" key="12">
    <source>
        <dbReference type="PROSITE" id="PS52019"/>
    </source>
</evidence>
<dbReference type="InterPro" id="IPR032821">
    <property type="entry name" value="PKS_assoc"/>
</dbReference>
<feature type="domain" description="PKS/mFAS DH" evidence="12">
    <location>
        <begin position="983"/>
        <end position="1265"/>
    </location>
</feature>
<dbReference type="Pfam" id="PF00107">
    <property type="entry name" value="ADH_zinc_N"/>
    <property type="match status" value="1"/>
</dbReference>
<reference evidence="13 14" key="1">
    <citation type="submission" date="2016-10" db="EMBL/GenBank/DDBJ databases">
        <title>Genome sequencing of Aspergillus oryzae BCC7051.</title>
        <authorList>
            <person name="Thammarongtham C."/>
            <person name="Vorapreeda T."/>
            <person name="Nookaew I."/>
            <person name="Srisuk T."/>
            <person name="Land M."/>
            <person name="Jeennor S."/>
            <person name="Laoteng K."/>
        </authorList>
    </citation>
    <scope>NUCLEOTIDE SEQUENCE [LARGE SCALE GENOMIC DNA]</scope>
    <source>
        <strain evidence="13 14">BCC7051</strain>
    </source>
</reference>
<evidence type="ECO:0000259" key="10">
    <source>
        <dbReference type="PROSITE" id="PS50075"/>
    </source>
</evidence>
<dbReference type="SMART" id="SM00827">
    <property type="entry name" value="PKS_AT"/>
    <property type="match status" value="1"/>
</dbReference>
<feature type="active site" description="Proton acceptor; for dehydratase activity" evidence="9">
    <location>
        <position position="1015"/>
    </location>
</feature>
<dbReference type="InterPro" id="IPR020841">
    <property type="entry name" value="PKS_Beta-ketoAc_synthase_dom"/>
</dbReference>
<feature type="region of interest" description="C-terminal hotdog fold" evidence="9">
    <location>
        <begin position="1121"/>
        <end position="1265"/>
    </location>
</feature>
<dbReference type="Pfam" id="PF14765">
    <property type="entry name" value="PS-DH"/>
    <property type="match status" value="1"/>
</dbReference>
<dbReference type="Pfam" id="PF08659">
    <property type="entry name" value="KR"/>
    <property type="match status" value="1"/>
</dbReference>
<keyword evidence="6" id="KW-0560">Oxidoreductase</keyword>
<feature type="active site" description="Proton donor; for dehydratase activity" evidence="9">
    <location>
        <position position="1182"/>
    </location>
</feature>
<dbReference type="GO" id="GO:0004312">
    <property type="term" value="F:fatty acid synthase activity"/>
    <property type="evidence" value="ECO:0007669"/>
    <property type="project" value="TreeGrafter"/>
</dbReference>
<evidence type="ECO:0000256" key="7">
    <source>
        <dbReference type="ARBA" id="ARBA00023268"/>
    </source>
</evidence>
<dbReference type="InterPro" id="IPR036291">
    <property type="entry name" value="NAD(P)-bd_dom_sf"/>
</dbReference>
<dbReference type="PANTHER" id="PTHR43775:SF49">
    <property type="entry name" value="SYNTHASE, PUTATIVE (JCVI)-RELATED"/>
    <property type="match status" value="1"/>
</dbReference>
<keyword evidence="3" id="KW-0489">Methyltransferase</keyword>
<dbReference type="Pfam" id="PF00698">
    <property type="entry name" value="Acyl_transf_1"/>
    <property type="match status" value="1"/>
</dbReference>
<accession>A0A1S9D6W8</accession>
<evidence type="ECO:0000313" key="14">
    <source>
        <dbReference type="Proteomes" id="UP000190312"/>
    </source>
</evidence>
<keyword evidence="2" id="KW-0597">Phosphoprotein</keyword>
<sequence>MSATSVDMSAMESKPDSVVSSHLTYIRRHSEQILTKVELDSQLSSIMNNVAAARLPETSESKKNEATAERSFCRDTKPCEPIAVVGMAMRLPGGVRSEDQFWEFLMNKQDAVSKVPETRYNVDSFYQQAKPNAIRTKKGYFLQEDPTEFDTGFFGITNYEASRLDPQQRLLLEVVWECMENAGQVNWKGRDIGCWVGVFGEDWMDLCAKNIQYTDRLHALGAGDYALANRISYEYDLTGPSMTVQTGCSSSLVGLHEACRAISTGDCSSAIVAGTSLILSPTMTTTMSENMVLSPDGICKTFDAGADGYGRGEAINAVYLKPLKDAIAAGDRVRAVIRSTATNCDGRTVGITTPGAPTQKQLIKRAYQKAGISEITDTAFFECHGSGTVVGDTAELSVVADLFKDKGVYIGAAKPNFGHSEGASGITGIIKAVLAFEKNVIPPNIHFKEPNPKVPFKEAMLQVPLEPIPWPQDRHPRVSVNCFGIGGSNAHAILDSAASYGLVEDWTPSQQENSQSFLFLVSAASPTSLSQRVNDLTEYAKQTVPRFQDLAYTLAIKREHLQHRTFFVGEADGTITKSERTARQFDSTQLVFVFTGQGAQWPTMGKGLLESFPMFQQDIQRMDRVIHGLEQPPDWSIEGMFSILDIEDLKLLLTKCGRVDELVAGEDCCRIHEAELSQTLCTAVQIGIVNLLARWGAKPDAVVGHSSGEIAAAYAAGTMSLESAIVVAYYRGQAVKMARAGAMAAIGLMAEEVKRYLVEGVGIACENSPQSTTISGDSEKVGEVIGKIQSDNPDTFCRQLRVDKAYHSGHMEEVGAFYEETIKSKIHTNSNMVPFWSTVTGSLLKGPDDLSAEYWRQNLESPVLFRQAMEAILQHEQQSGQVFVEIGAHSALSGPIRQIMQTGNISKATYVPTLIRKRKANVCLMEAMGCLWAHGVPTVDLQGLVGQGRVLTSVPPYPWDHRAKLLNESRLVHNWRFRAFPHHELLGSRMFGATDLEPMWSNLLRPDDVPWLFDHELTKKIVFPAAGFVAMIGEAIRQIDGSESYSLHHVLLKAPMLLEEGHTVEVVTSLRPVKVSDFLDSHWYEFTISAYDGEDWVKHCQGQACASFGKNMESKKISPLSRKVCSETWYRLMATHGLRYGQRFKGLQDITSDPKQKMATATMIEDHTAHESHYTLHPNIIDQCLQIMSVAMCSGMAAVLDQLAVPSFFELICVSSGNGKLAVEADAHKTSTNITTGNSILVSGESPILAIEGAAFFSLTDSGETSQHGFPLVTHTKWAPDLDLLPPNELLSFRPVGRDGDLYADMILCALSEAHYRIKDKVPATEHLRKYKDLIAGWVEHMRNCLPPAPPHARRFLELDTQQRMRLIDELSEKVRTQDPDGLAIISMVKTVLLHISDIIVGSESPLHILVDEDRLADVYYQPSLWGCWHELLNLLMHSNPRAKILEIGAGTGGSTTVLLDHLRSPDGVPMYGSYVFSDISPGFLHSAKEKYKDRKNMEYRVLDISKDPAPQGFECGSFDVIVASNVIHATECLNTTLQNVRKLLAPGELPIFDFIMGVLPGWWIGEKDGRGARPYISPAEWNTELLKAGFTGVDAAEFDDEGMSRLMVNILSRSPCHPPQATDVTIVHRAEIGEWENSVAQNFVAAGYTVRWMAFDEVTCPATSGIVFLLDRPGPFLHDISAEEHERLKRYLGENREATMLWVTSTCQTVCHDPRYSLVFGLARTLRRELELNLNTLEVDSYSSLASDSIIPVYKQVERHKDCHIIPDSEYILQDGKINIARFHWTNLATELCHMPSDESPKKLSMTSCGVLDTMYWKSVDLPTAGKDEVIVDVKFAALNFKDIMVSMGVLGQIEDLGIEGSGVVVQTGSDVQHIHNGDRVLFVASGSLQTRRVIPARMCLKVPECLSLEDAATMPAVFATTIYALLHLARLKKNQSVLIHSATGGVGLAAIQICQMVGANIYATVGNENKAQHLMDTYGIHRDHIFNSRDASFLQDLMRCTGNRGADVVLNSLGGNLLHTSWRCVAPYGKMLELGKRDFLGHGMLSMDLFKSNRAFFGVDLNQFLEECPDEFNDVIFERFLEMVEKRQISPIQPRTIFEASDIISAFRYMQQGVHMGKILIKMPESPGDLPQVKDKKAIVFNPDVSYLLVGGLGGIGQAVARWMACHGARSLVIFSRSAGQSDDHQIFIRELDAIGCHVHTVSGDVTHLPDVQRVVEGCARPIGGVMNLSLALSDHLYLEMSHDQWTVPNRVKILGTWNLHSVLQNVALDFFVVFSSMSGQVGNPGQANYAAASTFLDAFVQYRHTNGMPASVLDIGCVEGIGILKQAPHVVQRMRAISVRFIEESELMDSLHLAILRSHPELSNKKGPESASLGIGLCPIKSFSQVQDLPFWRTLDARARAIPNYDSFQQSDSNGEPDNLQELMDEVEANPATLKNPEVEKRIRGEVGHLISTYISNHEDMTDEEINNITIDSLMSIEIRNWTRRRLHVDVAIPEISKAGTVGRLGTLVVEKLKGKYAAQLEGST</sequence>
<evidence type="ECO:0000256" key="9">
    <source>
        <dbReference type="PROSITE-ProRule" id="PRU01363"/>
    </source>
</evidence>
<organism evidence="13 14">
    <name type="scientific">Aspergillus oryzae</name>
    <name type="common">Yellow koji mold</name>
    <dbReference type="NCBI Taxonomy" id="5062"/>
    <lineage>
        <taxon>Eukaryota</taxon>
        <taxon>Fungi</taxon>
        <taxon>Dikarya</taxon>
        <taxon>Ascomycota</taxon>
        <taxon>Pezizomycotina</taxon>
        <taxon>Eurotiomycetes</taxon>
        <taxon>Eurotiomycetidae</taxon>
        <taxon>Eurotiales</taxon>
        <taxon>Aspergillaceae</taxon>
        <taxon>Aspergillus</taxon>
        <taxon>Aspergillus subgen. Circumdati</taxon>
    </lineage>
</organism>
<dbReference type="Pfam" id="PF02801">
    <property type="entry name" value="Ketoacyl-synt_C"/>
    <property type="match status" value="1"/>
</dbReference>
<evidence type="ECO:0000256" key="1">
    <source>
        <dbReference type="ARBA" id="ARBA00022450"/>
    </source>
</evidence>
<dbReference type="GO" id="GO:0004315">
    <property type="term" value="F:3-oxoacyl-[acyl-carrier-protein] synthase activity"/>
    <property type="evidence" value="ECO:0007669"/>
    <property type="project" value="InterPro"/>
</dbReference>
<dbReference type="InterPro" id="IPR001227">
    <property type="entry name" value="Ac_transferase_dom_sf"/>
</dbReference>
<dbReference type="InterPro" id="IPR020807">
    <property type="entry name" value="PKS_DH"/>
</dbReference>
<name>A0A1S9D6W8_ASPOZ</name>
<comment type="caution">
    <text evidence="13">The sequence shown here is derived from an EMBL/GenBank/DDBJ whole genome shotgun (WGS) entry which is preliminary data.</text>
</comment>
<dbReference type="InterPro" id="IPR049900">
    <property type="entry name" value="PKS_mFAS_DH"/>
</dbReference>
<feature type="domain" description="Carrier" evidence="10">
    <location>
        <begin position="2437"/>
        <end position="2516"/>
    </location>
</feature>
<evidence type="ECO:0000256" key="6">
    <source>
        <dbReference type="ARBA" id="ARBA00023002"/>
    </source>
</evidence>
<dbReference type="PANTHER" id="PTHR43775">
    <property type="entry name" value="FATTY ACID SYNTHASE"/>
    <property type="match status" value="1"/>
</dbReference>
<keyword evidence="1" id="KW-0596">Phosphopantetheine</keyword>
<dbReference type="InterPro" id="IPR013149">
    <property type="entry name" value="ADH-like_C"/>
</dbReference>
<dbReference type="InterPro" id="IPR014043">
    <property type="entry name" value="Acyl_transferase_dom"/>
</dbReference>
<dbReference type="SUPFAM" id="SSF53901">
    <property type="entry name" value="Thiolase-like"/>
    <property type="match status" value="1"/>
</dbReference>
<dbReference type="Gene3D" id="3.30.70.3290">
    <property type="match status" value="1"/>
</dbReference>
<dbReference type="GO" id="GO:0032259">
    <property type="term" value="P:methylation"/>
    <property type="evidence" value="ECO:0007669"/>
    <property type="project" value="UniProtKB-KW"/>
</dbReference>
<dbReference type="CDD" id="cd02440">
    <property type="entry name" value="AdoMet_MTases"/>
    <property type="match status" value="1"/>
</dbReference>
<dbReference type="GO" id="GO:1901336">
    <property type="term" value="P:lactone biosynthetic process"/>
    <property type="evidence" value="ECO:0007669"/>
    <property type="project" value="UniProtKB-ARBA"/>
</dbReference>
<keyword evidence="4" id="KW-0808">Transferase</keyword>
<dbReference type="Pfam" id="PF08240">
    <property type="entry name" value="ADH_N"/>
    <property type="match status" value="1"/>
</dbReference>
<dbReference type="SUPFAM" id="SSF47336">
    <property type="entry name" value="ACP-like"/>
    <property type="match status" value="1"/>
</dbReference>
<dbReference type="PROSITE" id="PS52019">
    <property type="entry name" value="PKS_MFAS_DH"/>
    <property type="match status" value="1"/>
</dbReference>
<dbReference type="InterPro" id="IPR018201">
    <property type="entry name" value="Ketoacyl_synth_AS"/>
</dbReference>
<proteinExistence type="predicted"/>
<dbReference type="Pfam" id="PF00109">
    <property type="entry name" value="ketoacyl-synt"/>
    <property type="match status" value="1"/>
</dbReference>
<dbReference type="eggNOG" id="KOG1202">
    <property type="taxonomic scope" value="Eukaryota"/>
</dbReference>
<dbReference type="CDD" id="cd05195">
    <property type="entry name" value="enoyl_red"/>
    <property type="match status" value="1"/>
</dbReference>
<dbReference type="InterPro" id="IPR009081">
    <property type="entry name" value="PP-bd_ACP"/>
</dbReference>
<keyword evidence="5" id="KW-0521">NADP</keyword>
<dbReference type="InterPro" id="IPR014030">
    <property type="entry name" value="Ketoacyl_synth_N"/>
</dbReference>
<dbReference type="Gene3D" id="3.40.47.10">
    <property type="match status" value="1"/>
</dbReference>
<dbReference type="InterPro" id="IPR042104">
    <property type="entry name" value="PKS_dehydratase_sf"/>
</dbReference>
<dbReference type="Gene3D" id="3.40.366.10">
    <property type="entry name" value="Malonyl-Coenzyme A Acyl Carrier Protein, domain 2"/>
    <property type="match status" value="1"/>
</dbReference>
<keyword evidence="7" id="KW-0511">Multifunctional enzyme</keyword>
<dbReference type="Gene3D" id="3.90.180.10">
    <property type="entry name" value="Medium-chain alcohol dehydrogenases, catalytic domain"/>
    <property type="match status" value="1"/>
</dbReference>
<dbReference type="Gene3D" id="3.40.50.720">
    <property type="entry name" value="NAD(P)-binding Rossmann-like Domain"/>
    <property type="match status" value="2"/>
</dbReference>
<dbReference type="GO" id="GO:0016491">
    <property type="term" value="F:oxidoreductase activity"/>
    <property type="evidence" value="ECO:0007669"/>
    <property type="project" value="UniProtKB-KW"/>
</dbReference>
<evidence type="ECO:0000256" key="5">
    <source>
        <dbReference type="ARBA" id="ARBA00022857"/>
    </source>
</evidence>
<evidence type="ECO:0000256" key="3">
    <source>
        <dbReference type="ARBA" id="ARBA00022603"/>
    </source>
</evidence>
<dbReference type="GO" id="GO:0008168">
    <property type="term" value="F:methyltransferase activity"/>
    <property type="evidence" value="ECO:0007669"/>
    <property type="project" value="UniProtKB-KW"/>
</dbReference>
<dbReference type="InterPro" id="IPR036736">
    <property type="entry name" value="ACP-like_sf"/>
</dbReference>
<dbReference type="InterPro" id="IPR013217">
    <property type="entry name" value="Methyltransf_12"/>
</dbReference>
<gene>
    <name evidence="13" type="ORF">OAory_01111750</name>
</gene>
<dbReference type="GO" id="GO:0006633">
    <property type="term" value="P:fatty acid biosynthetic process"/>
    <property type="evidence" value="ECO:0007669"/>
    <property type="project" value="InterPro"/>
</dbReference>
<dbReference type="InterPro" id="IPR016036">
    <property type="entry name" value="Malonyl_transacylase_ACP-bd"/>
</dbReference>
<dbReference type="InterPro" id="IPR056501">
    <property type="entry name" value="NAD-bd_HRPKS_sdrA"/>
</dbReference>
<evidence type="ECO:0000313" key="13">
    <source>
        <dbReference type="EMBL" id="OOO04838.1"/>
    </source>
</evidence>
<dbReference type="InterPro" id="IPR049552">
    <property type="entry name" value="PKS_DH_N"/>
</dbReference>
<dbReference type="Pfam" id="PF21089">
    <property type="entry name" value="PKS_DH_N"/>
    <property type="match status" value="1"/>
</dbReference>
<dbReference type="SUPFAM" id="SSF55048">
    <property type="entry name" value="Probable ACP-binding domain of malonyl-CoA ACP transacylase"/>
    <property type="match status" value="1"/>
</dbReference>
<dbReference type="InterPro" id="IPR057326">
    <property type="entry name" value="KR_dom"/>
</dbReference>
<evidence type="ECO:0000259" key="11">
    <source>
        <dbReference type="PROSITE" id="PS52004"/>
    </source>
</evidence>
<dbReference type="SMART" id="SM00822">
    <property type="entry name" value="PKS_KR"/>
    <property type="match status" value="1"/>
</dbReference>
<evidence type="ECO:0000256" key="2">
    <source>
        <dbReference type="ARBA" id="ARBA00022553"/>
    </source>
</evidence>
<feature type="region of interest" description="N-terminal hotdog fold" evidence="9">
    <location>
        <begin position="983"/>
        <end position="1111"/>
    </location>
</feature>
<evidence type="ECO:0000256" key="8">
    <source>
        <dbReference type="ARBA" id="ARBA00023315"/>
    </source>
</evidence>
<dbReference type="InterPro" id="IPR013968">
    <property type="entry name" value="PKS_KR"/>
</dbReference>
<dbReference type="PROSITE" id="PS00606">
    <property type="entry name" value="KS3_1"/>
    <property type="match status" value="1"/>
</dbReference>
<dbReference type="SUPFAM" id="SSF50129">
    <property type="entry name" value="GroES-like"/>
    <property type="match status" value="1"/>
</dbReference>
<dbReference type="InterPro" id="IPR016035">
    <property type="entry name" value="Acyl_Trfase/lysoPLipase"/>
</dbReference>
<dbReference type="CDD" id="cd00833">
    <property type="entry name" value="PKS"/>
    <property type="match status" value="1"/>
</dbReference>
<dbReference type="InterPro" id="IPR014031">
    <property type="entry name" value="Ketoacyl_synth_C"/>
</dbReference>
<dbReference type="Pfam" id="PF08242">
    <property type="entry name" value="Methyltransf_12"/>
    <property type="match status" value="1"/>
</dbReference>
<dbReference type="InterPro" id="IPR020843">
    <property type="entry name" value="ER"/>
</dbReference>
<dbReference type="Gene3D" id="3.10.129.110">
    <property type="entry name" value="Polyketide synthase dehydratase"/>
    <property type="match status" value="1"/>
</dbReference>
<dbReference type="InterPro" id="IPR050091">
    <property type="entry name" value="PKS_NRPS_Biosynth_Enz"/>
</dbReference>
<dbReference type="SMART" id="SM00829">
    <property type="entry name" value="PKS_ER"/>
    <property type="match status" value="1"/>
</dbReference>
<dbReference type="OrthoDB" id="329835at2759"/>
<dbReference type="InterPro" id="IPR029063">
    <property type="entry name" value="SAM-dependent_MTases_sf"/>
</dbReference>
<dbReference type="Proteomes" id="UP000190312">
    <property type="component" value="Unassembled WGS sequence"/>
</dbReference>
<dbReference type="Pfam" id="PF23114">
    <property type="entry name" value="NAD-bd_HRPKS_sdrA"/>
    <property type="match status" value="1"/>
</dbReference>
<dbReference type="Gene3D" id="3.40.50.150">
    <property type="entry name" value="Vaccinia Virus protein VP39"/>
    <property type="match status" value="1"/>
</dbReference>
<dbReference type="FunFam" id="3.40.50.720:FF:000209">
    <property type="entry name" value="Polyketide synthase Pks12"/>
    <property type="match status" value="1"/>
</dbReference>
<dbReference type="PROSITE" id="PS50075">
    <property type="entry name" value="CARRIER"/>
    <property type="match status" value="1"/>
</dbReference>
<dbReference type="PROSITE" id="PS52004">
    <property type="entry name" value="KS3_2"/>
    <property type="match status" value="1"/>
</dbReference>
<dbReference type="InterPro" id="IPR011032">
    <property type="entry name" value="GroES-like_sf"/>
</dbReference>
<keyword evidence="8" id="KW-0012">Acyltransferase</keyword>
<dbReference type="Pfam" id="PF16197">
    <property type="entry name" value="KAsynt_C_assoc"/>
    <property type="match status" value="1"/>
</dbReference>
<dbReference type="GO" id="GO:0044550">
    <property type="term" value="P:secondary metabolite biosynthetic process"/>
    <property type="evidence" value="ECO:0007669"/>
    <property type="project" value="UniProtKB-ARBA"/>
</dbReference>
<dbReference type="InterPro" id="IPR016039">
    <property type="entry name" value="Thiolase-like"/>
</dbReference>
<dbReference type="EMBL" id="MKZY01000010">
    <property type="protein sequence ID" value="OOO04838.1"/>
    <property type="molecule type" value="Genomic_DNA"/>
</dbReference>
<dbReference type="SUPFAM" id="SSF52151">
    <property type="entry name" value="FabD/lysophospholipase-like"/>
    <property type="match status" value="1"/>
</dbReference>
<dbReference type="SUPFAM" id="SSF53335">
    <property type="entry name" value="S-adenosyl-L-methionine-dependent methyltransferases"/>
    <property type="match status" value="1"/>
</dbReference>
<protein>
    <submittedName>
        <fullName evidence="13">Beta-ketoacyl synthase</fullName>
    </submittedName>
</protein>
<dbReference type="VEuPathDB" id="FungiDB:AO090038000210"/>
<feature type="domain" description="Ketosynthase family 3 (KS3)" evidence="11">
    <location>
        <begin position="79"/>
        <end position="496"/>
    </location>
</feature>
<dbReference type="SMART" id="SM00825">
    <property type="entry name" value="PKS_KS"/>
    <property type="match status" value="1"/>
</dbReference>